<evidence type="ECO:0000256" key="4">
    <source>
        <dbReference type="ARBA" id="ARBA00023015"/>
    </source>
</evidence>
<evidence type="ECO:0000256" key="3">
    <source>
        <dbReference type="ARBA" id="ARBA00023012"/>
    </source>
</evidence>
<keyword evidence="3" id="KW-0902">Two-component regulatory system</keyword>
<evidence type="ECO:0000256" key="10">
    <source>
        <dbReference type="SAM" id="MobiDB-lite"/>
    </source>
</evidence>
<keyword evidence="15" id="KW-1185">Reference proteome</keyword>
<dbReference type="PANTHER" id="PTHR43874:SF189">
    <property type="entry name" value="RESPONSE REGULATORY DOMAIN-CONTAINING PROTEIN"/>
    <property type="match status" value="1"/>
</dbReference>
<feature type="domain" description="HTH myb-type" evidence="12">
    <location>
        <begin position="158"/>
        <end position="217"/>
    </location>
</feature>
<dbReference type="InterPro" id="IPR017930">
    <property type="entry name" value="Myb_dom"/>
</dbReference>
<dbReference type="InterPro" id="IPR045279">
    <property type="entry name" value="ARR-like"/>
</dbReference>
<comment type="subcellular location">
    <subcellularLocation>
        <location evidence="1">Nucleus</location>
    </subcellularLocation>
</comment>
<dbReference type="AlphaFoldDB" id="A0A0Q3H1J2"/>
<dbReference type="InParanoid" id="A0A0Q3H1J2"/>
<dbReference type="GO" id="GO:0000160">
    <property type="term" value="P:phosphorelay signal transduction system"/>
    <property type="evidence" value="ECO:0007669"/>
    <property type="project" value="UniProtKB-KW"/>
</dbReference>
<reference evidence="13" key="2">
    <citation type="submission" date="2017-06" db="EMBL/GenBank/DDBJ databases">
        <title>WGS assembly of Brachypodium distachyon.</title>
        <authorList>
            <consortium name="The International Brachypodium Initiative"/>
            <person name="Lucas S."/>
            <person name="Harmon-Smith M."/>
            <person name="Lail K."/>
            <person name="Tice H."/>
            <person name="Grimwood J."/>
            <person name="Bruce D."/>
            <person name="Barry K."/>
            <person name="Shu S."/>
            <person name="Lindquist E."/>
            <person name="Wang M."/>
            <person name="Pitluck S."/>
            <person name="Vogel J.P."/>
            <person name="Garvin D.F."/>
            <person name="Mockler T.C."/>
            <person name="Schmutz J."/>
            <person name="Rokhsar D."/>
            <person name="Bevan M.W."/>
        </authorList>
    </citation>
    <scope>NUCLEOTIDE SEQUENCE</scope>
    <source>
        <strain evidence="13">Bd21</strain>
    </source>
</reference>
<dbReference type="Proteomes" id="UP000008810">
    <property type="component" value="Chromosome 1"/>
</dbReference>
<dbReference type="InterPro" id="IPR001789">
    <property type="entry name" value="Sig_transdc_resp-reg_receiver"/>
</dbReference>
<dbReference type="FunFam" id="1.10.10.60:FF:000007">
    <property type="entry name" value="Two-component response regulator"/>
    <property type="match status" value="1"/>
</dbReference>
<evidence type="ECO:0000256" key="6">
    <source>
        <dbReference type="ARBA" id="ARBA00023159"/>
    </source>
</evidence>
<gene>
    <name evidence="13" type="ORF">BRADI_1g30805v3</name>
</gene>
<dbReference type="OrthoDB" id="60033at2759"/>
<keyword evidence="4" id="KW-0805">Transcription regulation</keyword>
<evidence type="ECO:0000256" key="1">
    <source>
        <dbReference type="ARBA" id="ARBA00004123"/>
    </source>
</evidence>
<reference evidence="13 14" key="1">
    <citation type="journal article" date="2010" name="Nature">
        <title>Genome sequencing and analysis of the model grass Brachypodium distachyon.</title>
        <authorList>
            <consortium name="International Brachypodium Initiative"/>
        </authorList>
    </citation>
    <scope>NUCLEOTIDE SEQUENCE [LARGE SCALE GENOMIC DNA]</scope>
    <source>
        <strain evidence="13 14">Bd21</strain>
    </source>
</reference>
<reference evidence="14" key="3">
    <citation type="submission" date="2018-08" db="UniProtKB">
        <authorList>
            <consortium name="EnsemblPlants"/>
        </authorList>
    </citation>
    <scope>IDENTIFICATION</scope>
    <source>
        <strain evidence="14">cv. Bd21</strain>
    </source>
</reference>
<proteinExistence type="predicted"/>
<organism evidence="13">
    <name type="scientific">Brachypodium distachyon</name>
    <name type="common">Purple false brome</name>
    <name type="synonym">Trachynia distachya</name>
    <dbReference type="NCBI Taxonomy" id="15368"/>
    <lineage>
        <taxon>Eukaryota</taxon>
        <taxon>Viridiplantae</taxon>
        <taxon>Streptophyta</taxon>
        <taxon>Embryophyta</taxon>
        <taxon>Tracheophyta</taxon>
        <taxon>Spermatophyta</taxon>
        <taxon>Magnoliopsida</taxon>
        <taxon>Liliopsida</taxon>
        <taxon>Poales</taxon>
        <taxon>Poaceae</taxon>
        <taxon>BOP clade</taxon>
        <taxon>Pooideae</taxon>
        <taxon>Stipodae</taxon>
        <taxon>Brachypodieae</taxon>
        <taxon>Brachypodium</taxon>
    </lineage>
</organism>
<dbReference type="InterPro" id="IPR006447">
    <property type="entry name" value="Myb_dom_plants"/>
</dbReference>
<feature type="compositionally biased region" description="Basic and acidic residues" evidence="10">
    <location>
        <begin position="217"/>
        <end position="229"/>
    </location>
</feature>
<accession>A0A0Q3H1J2</accession>
<evidence type="ECO:0000256" key="9">
    <source>
        <dbReference type="PROSITE-ProRule" id="PRU00169"/>
    </source>
</evidence>
<sequence>MAALQLEKRRPTAATSEEWPVGMRVMAVDDDRVCLKILEVTLQMYKYNVTTATNAKEALQMLREKKGWYELVITDLHMPEMDGIELLQQIKLEMDLPCYLQMTNADRETVMKGVRYGACEYTVKPWQHDEQGAKSTRKNSRNKKNDEHHSLESKENDSTKKPRVSWSVELHGQFVDAVNRIGIDKAGPKKISDMMNVDHVSRGSVASHLQKYKRRLSKDPKSKPDNNDGLCHEAEIRKMSNMELSEHSHEDRICLHPSSVVASSSSNNHFASQQPIQPLGMGTVSPGGIMPNYPSASASAGAGATGYGSYPKTLSDMLLEANQRTASSHLGNPSARIPSSGQLFRPLNQFPVQPAAPVNHSSALNMMNAPATNLAAPLGVGDTSMFPGLAGNYNNTWQTLVPSQFPDLLRGDGTYAGPSQANVTNINQLASSGQIPMIQNEMQNLMAASNSNTSSSVVVSIRSNSNRFISGSYLVLVGLGVVQGNQRVGLLVVFS</sequence>
<dbReference type="PROSITE" id="PS51294">
    <property type="entry name" value="HTH_MYB"/>
    <property type="match status" value="1"/>
</dbReference>
<dbReference type="PANTHER" id="PTHR43874">
    <property type="entry name" value="TWO-COMPONENT RESPONSE REGULATOR"/>
    <property type="match status" value="1"/>
</dbReference>
<keyword evidence="6" id="KW-0010">Activator</keyword>
<keyword evidence="7" id="KW-0804">Transcription</keyword>
<protein>
    <recommendedName>
        <fullName evidence="16">Response regulatory domain-containing protein</fullName>
    </recommendedName>
</protein>
<name>A0A0Q3H1J2_BRADI</name>
<dbReference type="GO" id="GO:0009736">
    <property type="term" value="P:cytokinin-activated signaling pathway"/>
    <property type="evidence" value="ECO:0007669"/>
    <property type="project" value="InterPro"/>
</dbReference>
<dbReference type="InterPro" id="IPR011006">
    <property type="entry name" value="CheY-like_superfamily"/>
</dbReference>
<dbReference type="EMBL" id="CM000880">
    <property type="protein sequence ID" value="KQK16816.1"/>
    <property type="molecule type" value="Genomic_DNA"/>
</dbReference>
<dbReference type="SUPFAM" id="SSF52172">
    <property type="entry name" value="CheY-like"/>
    <property type="match status" value="1"/>
</dbReference>
<dbReference type="GO" id="GO:0005634">
    <property type="term" value="C:nucleus"/>
    <property type="evidence" value="ECO:0007669"/>
    <property type="project" value="UniProtKB-SubCell"/>
</dbReference>
<dbReference type="Pfam" id="PF00072">
    <property type="entry name" value="Response_reg"/>
    <property type="match status" value="1"/>
</dbReference>
<evidence type="ECO:0000256" key="2">
    <source>
        <dbReference type="ARBA" id="ARBA00022553"/>
    </source>
</evidence>
<feature type="compositionally biased region" description="Basic and acidic residues" evidence="10">
    <location>
        <begin position="143"/>
        <end position="160"/>
    </location>
</feature>
<dbReference type="EnsemblPlants" id="KQK16816">
    <property type="protein sequence ID" value="KQK16816"/>
    <property type="gene ID" value="BRADI_1g30805v3"/>
</dbReference>
<evidence type="ECO:0000259" key="12">
    <source>
        <dbReference type="PROSITE" id="PS51294"/>
    </source>
</evidence>
<dbReference type="InterPro" id="IPR009057">
    <property type="entry name" value="Homeodomain-like_sf"/>
</dbReference>
<dbReference type="Gene3D" id="1.10.10.60">
    <property type="entry name" value="Homeodomain-like"/>
    <property type="match status" value="1"/>
</dbReference>
<feature type="modified residue" description="4-aspartylphosphate" evidence="9">
    <location>
        <position position="75"/>
    </location>
</feature>
<evidence type="ECO:0008006" key="16">
    <source>
        <dbReference type="Google" id="ProtNLM"/>
    </source>
</evidence>
<dbReference type="SUPFAM" id="SSF46689">
    <property type="entry name" value="Homeodomain-like"/>
    <property type="match status" value="1"/>
</dbReference>
<dbReference type="Gene3D" id="3.40.50.2300">
    <property type="match status" value="1"/>
</dbReference>
<dbReference type="CDD" id="cd17584">
    <property type="entry name" value="REC_typeB_ARR-like"/>
    <property type="match status" value="1"/>
</dbReference>
<dbReference type="NCBIfam" id="TIGR01557">
    <property type="entry name" value="myb_SHAQKYF"/>
    <property type="match status" value="1"/>
</dbReference>
<keyword evidence="2 9" id="KW-0597">Phosphoprotein</keyword>
<evidence type="ECO:0000256" key="8">
    <source>
        <dbReference type="ARBA" id="ARBA00023242"/>
    </source>
</evidence>
<keyword evidence="8" id="KW-0539">Nucleus</keyword>
<evidence type="ECO:0000256" key="5">
    <source>
        <dbReference type="ARBA" id="ARBA00023125"/>
    </source>
</evidence>
<evidence type="ECO:0000313" key="14">
    <source>
        <dbReference type="EnsemblPlants" id="KQK16816"/>
    </source>
</evidence>
<feature type="domain" description="Response regulatory" evidence="11">
    <location>
        <begin position="24"/>
        <end position="139"/>
    </location>
</feature>
<dbReference type="Gramene" id="KQK16816">
    <property type="protein sequence ID" value="KQK16816"/>
    <property type="gene ID" value="BRADI_1g30805v3"/>
</dbReference>
<dbReference type="PROSITE" id="PS50110">
    <property type="entry name" value="RESPONSE_REGULATORY"/>
    <property type="match status" value="1"/>
</dbReference>
<feature type="region of interest" description="Disordered" evidence="10">
    <location>
        <begin position="128"/>
        <end position="164"/>
    </location>
</feature>
<dbReference type="SMART" id="SM00448">
    <property type="entry name" value="REC"/>
    <property type="match status" value="1"/>
</dbReference>
<evidence type="ECO:0000313" key="13">
    <source>
        <dbReference type="EMBL" id="KQK16816.1"/>
    </source>
</evidence>
<evidence type="ECO:0000313" key="15">
    <source>
        <dbReference type="Proteomes" id="UP000008810"/>
    </source>
</evidence>
<keyword evidence="5" id="KW-0238">DNA-binding</keyword>
<evidence type="ECO:0000259" key="11">
    <source>
        <dbReference type="PROSITE" id="PS50110"/>
    </source>
</evidence>
<evidence type="ECO:0000256" key="7">
    <source>
        <dbReference type="ARBA" id="ARBA00023163"/>
    </source>
</evidence>
<feature type="region of interest" description="Disordered" evidence="10">
    <location>
        <begin position="203"/>
        <end position="229"/>
    </location>
</feature>
<dbReference type="GO" id="GO:0003677">
    <property type="term" value="F:DNA binding"/>
    <property type="evidence" value="ECO:0007669"/>
    <property type="project" value="UniProtKB-KW"/>
</dbReference>